<dbReference type="EMBL" id="AP026933">
    <property type="protein sequence ID" value="BDT04517.1"/>
    <property type="molecule type" value="Genomic_DNA"/>
</dbReference>
<dbReference type="HAMAP" id="MF_00363">
    <property type="entry name" value="UPF0154"/>
    <property type="match status" value="1"/>
</dbReference>
<evidence type="ECO:0000256" key="2">
    <source>
        <dbReference type="ARBA" id="ARBA00006694"/>
    </source>
</evidence>
<protein>
    <submittedName>
        <fullName evidence="7">UPF0154 protein YneF</fullName>
    </submittedName>
</protein>
<dbReference type="Pfam" id="PF03672">
    <property type="entry name" value="UPF0154"/>
    <property type="match status" value="1"/>
</dbReference>
<dbReference type="InterPro" id="IPR005359">
    <property type="entry name" value="UPF0154"/>
</dbReference>
<evidence type="ECO:0000256" key="1">
    <source>
        <dbReference type="ARBA" id="ARBA00004167"/>
    </source>
</evidence>
<keyword evidence="4 6" id="KW-1133">Transmembrane helix</keyword>
<keyword evidence="5 6" id="KW-0472">Membrane</keyword>
<reference evidence="7 8" key="1">
    <citation type="journal article" date="2022" name="Front. Microbiol.">
        <title>Male-killing mechanisms vary between Spiroplasma species.</title>
        <authorList>
            <person name="Arai H."/>
            <person name="Inoue M."/>
            <person name="Kageyama D."/>
        </authorList>
    </citation>
    <scope>NUCLEOTIDE SEQUENCE [LARGE SCALE GENOMIC DNA]</scope>
    <source>
        <strain evidence="8">sHm</strain>
    </source>
</reference>
<dbReference type="RefSeq" id="WP_281748271.1">
    <property type="nucleotide sequence ID" value="NZ_AP026933.1"/>
</dbReference>
<evidence type="ECO:0000256" key="5">
    <source>
        <dbReference type="ARBA" id="ARBA00023136"/>
    </source>
</evidence>
<comment type="subcellular location">
    <subcellularLocation>
        <location evidence="1">Membrane</location>
        <topology evidence="1">Single-pass membrane protein</topology>
    </subcellularLocation>
</comment>
<evidence type="ECO:0000313" key="8">
    <source>
        <dbReference type="Proteomes" id="UP001163387"/>
    </source>
</evidence>
<organism evidence="7 8">
    <name type="scientific">Spiroplasma ixodetis</name>
    <dbReference type="NCBI Taxonomy" id="2141"/>
    <lineage>
        <taxon>Bacteria</taxon>
        <taxon>Bacillati</taxon>
        <taxon>Mycoplasmatota</taxon>
        <taxon>Mollicutes</taxon>
        <taxon>Entomoplasmatales</taxon>
        <taxon>Spiroplasmataceae</taxon>
        <taxon>Spiroplasma</taxon>
    </lineage>
</organism>
<feature type="transmembrane region" description="Helical" evidence="6">
    <location>
        <begin position="6"/>
        <end position="26"/>
    </location>
</feature>
<comment type="similarity">
    <text evidence="2">Belongs to the UPF0154 family.</text>
</comment>
<evidence type="ECO:0000256" key="3">
    <source>
        <dbReference type="ARBA" id="ARBA00022692"/>
    </source>
</evidence>
<keyword evidence="3 6" id="KW-0812">Transmembrane</keyword>
<gene>
    <name evidence="7" type="primary">yneF</name>
    <name evidence="7" type="ORF">SHM_21630</name>
</gene>
<proteinExistence type="inferred from homology"/>
<dbReference type="Proteomes" id="UP001163387">
    <property type="component" value="Chromosome"/>
</dbReference>
<name>A0ABN6T5G4_9MOLU</name>
<keyword evidence="8" id="KW-1185">Reference proteome</keyword>
<accession>A0ABN6T5G4</accession>
<evidence type="ECO:0000313" key="7">
    <source>
        <dbReference type="EMBL" id="BDT04517.1"/>
    </source>
</evidence>
<evidence type="ECO:0000256" key="4">
    <source>
        <dbReference type="ARBA" id="ARBA00022989"/>
    </source>
</evidence>
<sequence>MMVWWAVLIIGIASALIGGLVGFIVTKKIFEKQLQKNPPINENMIRAMYLQMGRKPTESQIKSVMQAMKRQQSTIKKR</sequence>
<evidence type="ECO:0000256" key="6">
    <source>
        <dbReference type="SAM" id="Phobius"/>
    </source>
</evidence>